<name>A0A8S9RE50_BRACR</name>
<organism evidence="2 3">
    <name type="scientific">Brassica cretica</name>
    <name type="common">Mustard</name>
    <dbReference type="NCBI Taxonomy" id="69181"/>
    <lineage>
        <taxon>Eukaryota</taxon>
        <taxon>Viridiplantae</taxon>
        <taxon>Streptophyta</taxon>
        <taxon>Embryophyta</taxon>
        <taxon>Tracheophyta</taxon>
        <taxon>Spermatophyta</taxon>
        <taxon>Magnoliopsida</taxon>
        <taxon>eudicotyledons</taxon>
        <taxon>Gunneridae</taxon>
        <taxon>Pentapetalae</taxon>
        <taxon>rosids</taxon>
        <taxon>malvids</taxon>
        <taxon>Brassicales</taxon>
        <taxon>Brassicaceae</taxon>
        <taxon>Brassiceae</taxon>
        <taxon>Brassica</taxon>
    </lineage>
</organism>
<sequence length="194" mass="20702">MDLHVLIHEMVEKGMTPPKACMATYVILIGEMVGNGMMAPSKACMDLHVLIHEMVEKGMTGDKACMATYVILRQEMVGNGMMTSSEACEDLYLIIHEMLEKGMTPLPEALSSPAVPGLSTSPRPTSLSEETSKDSNPETNTFKMGTASSLSTLLDPSSELLPCSAAAWREVIVLKHVTVTEPALVFGLGVGSGS</sequence>
<comment type="caution">
    <text evidence="2">The sequence shown here is derived from an EMBL/GenBank/DDBJ whole genome shotgun (WGS) entry which is preliminary data.</text>
</comment>
<dbReference type="EMBL" id="QGKX02000095">
    <property type="protein sequence ID" value="KAF3570969.1"/>
    <property type="molecule type" value="Genomic_DNA"/>
</dbReference>
<reference evidence="2" key="1">
    <citation type="submission" date="2019-12" db="EMBL/GenBank/DDBJ databases">
        <title>Genome sequencing and annotation of Brassica cretica.</title>
        <authorList>
            <person name="Studholme D.J."/>
            <person name="Sarris P."/>
        </authorList>
    </citation>
    <scope>NUCLEOTIDE SEQUENCE</scope>
    <source>
        <strain evidence="2">PFS-109/04</strain>
        <tissue evidence="2">Leaf</tissue>
    </source>
</reference>
<proteinExistence type="predicted"/>
<evidence type="ECO:0000313" key="2">
    <source>
        <dbReference type="EMBL" id="KAF3570969.1"/>
    </source>
</evidence>
<dbReference type="Proteomes" id="UP000712600">
    <property type="component" value="Unassembled WGS sequence"/>
</dbReference>
<gene>
    <name evidence="2" type="ORF">F2Q69_00063521</name>
</gene>
<protein>
    <submittedName>
        <fullName evidence="2">Uncharacterized protein</fullName>
    </submittedName>
</protein>
<accession>A0A8S9RE50</accession>
<evidence type="ECO:0000313" key="3">
    <source>
        <dbReference type="Proteomes" id="UP000712600"/>
    </source>
</evidence>
<dbReference type="AlphaFoldDB" id="A0A8S9RE50"/>
<feature type="compositionally biased region" description="Polar residues" evidence="1">
    <location>
        <begin position="118"/>
        <end position="129"/>
    </location>
</feature>
<feature type="region of interest" description="Disordered" evidence="1">
    <location>
        <begin position="109"/>
        <end position="144"/>
    </location>
</feature>
<evidence type="ECO:0000256" key="1">
    <source>
        <dbReference type="SAM" id="MobiDB-lite"/>
    </source>
</evidence>